<dbReference type="Proteomes" id="UP000006727">
    <property type="component" value="Chromosome 17"/>
</dbReference>
<evidence type="ECO:0000256" key="1">
    <source>
        <dbReference type="ARBA" id="ARBA00004123"/>
    </source>
</evidence>
<dbReference type="EnsemblPlants" id="Pp3c17_18130V3.4">
    <property type="protein sequence ID" value="Pp3c17_18130V3.4"/>
    <property type="gene ID" value="Pp3c17_18130"/>
</dbReference>
<dbReference type="PANTHER" id="PTHR24326:SF606">
    <property type="entry name" value="HOMEOBOX-LEUCINE ZIPPER PROTEIN ATHB-54"/>
    <property type="match status" value="1"/>
</dbReference>
<dbReference type="InterPro" id="IPR009057">
    <property type="entry name" value="Homeodomain-like_sf"/>
</dbReference>
<evidence type="ECO:0000313" key="13">
    <source>
        <dbReference type="Proteomes" id="UP000006727"/>
    </source>
</evidence>
<evidence type="ECO:0000256" key="9">
    <source>
        <dbReference type="RuleBase" id="RU000682"/>
    </source>
</evidence>
<reference evidence="12 13" key="2">
    <citation type="journal article" date="2018" name="Plant J.">
        <title>The Physcomitrella patens chromosome-scale assembly reveals moss genome structure and evolution.</title>
        <authorList>
            <person name="Lang D."/>
            <person name="Ullrich K.K."/>
            <person name="Murat F."/>
            <person name="Fuchs J."/>
            <person name="Jenkins J."/>
            <person name="Haas F.B."/>
            <person name="Piednoel M."/>
            <person name="Gundlach H."/>
            <person name="Van Bel M."/>
            <person name="Meyberg R."/>
            <person name="Vives C."/>
            <person name="Morata J."/>
            <person name="Symeonidi A."/>
            <person name="Hiss M."/>
            <person name="Muchero W."/>
            <person name="Kamisugi Y."/>
            <person name="Saleh O."/>
            <person name="Blanc G."/>
            <person name="Decker E.L."/>
            <person name="van Gessel N."/>
            <person name="Grimwood J."/>
            <person name="Hayes R.D."/>
            <person name="Graham S.W."/>
            <person name="Gunter L.E."/>
            <person name="McDaniel S.F."/>
            <person name="Hoernstein S.N.W."/>
            <person name="Larsson A."/>
            <person name="Li F.W."/>
            <person name="Perroud P.F."/>
            <person name="Phillips J."/>
            <person name="Ranjan P."/>
            <person name="Rokshar D.S."/>
            <person name="Rothfels C.J."/>
            <person name="Schneider L."/>
            <person name="Shu S."/>
            <person name="Stevenson D.W."/>
            <person name="Thummler F."/>
            <person name="Tillich M."/>
            <person name="Villarreal Aguilar J.C."/>
            <person name="Widiez T."/>
            <person name="Wong G.K."/>
            <person name="Wymore A."/>
            <person name="Zhang Y."/>
            <person name="Zimmer A.D."/>
            <person name="Quatrano R.S."/>
            <person name="Mayer K.F.X."/>
            <person name="Goodstein D."/>
            <person name="Casacuberta J.M."/>
            <person name="Vandepoele K."/>
            <person name="Reski R."/>
            <person name="Cuming A.C."/>
            <person name="Tuskan G.A."/>
            <person name="Maumus F."/>
            <person name="Salse J."/>
            <person name="Schmutz J."/>
            <person name="Rensing S.A."/>
        </authorList>
    </citation>
    <scope>NUCLEOTIDE SEQUENCE [LARGE SCALE GENOMIC DNA]</scope>
    <source>
        <strain evidence="12 13">cv. Gransden 2004</strain>
    </source>
</reference>
<feature type="compositionally biased region" description="Low complexity" evidence="10">
    <location>
        <begin position="185"/>
        <end position="205"/>
    </location>
</feature>
<dbReference type="SUPFAM" id="SSF46689">
    <property type="entry name" value="Homeodomain-like"/>
    <property type="match status" value="1"/>
</dbReference>
<keyword evidence="4 8" id="KW-0371">Homeobox</keyword>
<keyword evidence="6 8" id="KW-0539">Nucleus</keyword>
<dbReference type="PROSITE" id="PS50071">
    <property type="entry name" value="HOMEOBOX_2"/>
    <property type="match status" value="1"/>
</dbReference>
<evidence type="ECO:0000256" key="4">
    <source>
        <dbReference type="ARBA" id="ARBA00023155"/>
    </source>
</evidence>
<dbReference type="Pfam" id="PF02183">
    <property type="entry name" value="HALZ"/>
    <property type="match status" value="1"/>
</dbReference>
<evidence type="ECO:0000256" key="8">
    <source>
        <dbReference type="PROSITE-ProRule" id="PRU00108"/>
    </source>
</evidence>
<dbReference type="PROSITE" id="PS00027">
    <property type="entry name" value="HOMEOBOX_1"/>
    <property type="match status" value="1"/>
</dbReference>
<dbReference type="GO" id="GO:0005634">
    <property type="term" value="C:nucleus"/>
    <property type="evidence" value="ECO:0000318"/>
    <property type="project" value="GO_Central"/>
</dbReference>
<reference evidence="12 13" key="1">
    <citation type="journal article" date="2008" name="Science">
        <title>The Physcomitrella genome reveals evolutionary insights into the conquest of land by plants.</title>
        <authorList>
            <person name="Rensing S."/>
            <person name="Lang D."/>
            <person name="Zimmer A."/>
            <person name="Terry A."/>
            <person name="Salamov A."/>
            <person name="Shapiro H."/>
            <person name="Nishiyama T."/>
            <person name="Perroud P.-F."/>
            <person name="Lindquist E."/>
            <person name="Kamisugi Y."/>
            <person name="Tanahashi T."/>
            <person name="Sakakibara K."/>
            <person name="Fujita T."/>
            <person name="Oishi K."/>
            <person name="Shin-I T."/>
            <person name="Kuroki Y."/>
            <person name="Toyoda A."/>
            <person name="Suzuki Y."/>
            <person name="Hashimoto A."/>
            <person name="Yamaguchi K."/>
            <person name="Sugano A."/>
            <person name="Kohara Y."/>
            <person name="Fujiyama A."/>
            <person name="Anterola A."/>
            <person name="Aoki S."/>
            <person name="Ashton N."/>
            <person name="Barbazuk W.B."/>
            <person name="Barker E."/>
            <person name="Bennetzen J."/>
            <person name="Bezanilla M."/>
            <person name="Blankenship R."/>
            <person name="Cho S.H."/>
            <person name="Dutcher S."/>
            <person name="Estelle M."/>
            <person name="Fawcett J.A."/>
            <person name="Gundlach H."/>
            <person name="Hanada K."/>
            <person name="Heyl A."/>
            <person name="Hicks K.A."/>
            <person name="Hugh J."/>
            <person name="Lohr M."/>
            <person name="Mayer K."/>
            <person name="Melkozernov A."/>
            <person name="Murata T."/>
            <person name="Nelson D."/>
            <person name="Pils B."/>
            <person name="Prigge M."/>
            <person name="Reiss B."/>
            <person name="Renner T."/>
            <person name="Rombauts S."/>
            <person name="Rushton P."/>
            <person name="Sanderfoot A."/>
            <person name="Schween G."/>
            <person name="Shiu S.-H."/>
            <person name="Stueber K."/>
            <person name="Theodoulou F.L."/>
            <person name="Tu H."/>
            <person name="Van de Peer Y."/>
            <person name="Verrier P.J."/>
            <person name="Waters E."/>
            <person name="Wood A."/>
            <person name="Yang L."/>
            <person name="Cove D."/>
            <person name="Cuming A."/>
            <person name="Hasebe M."/>
            <person name="Lucas S."/>
            <person name="Mishler D.B."/>
            <person name="Reski R."/>
            <person name="Grigoriev I."/>
            <person name="Quatrano R.S."/>
            <person name="Boore J.L."/>
        </authorList>
    </citation>
    <scope>NUCLEOTIDE SEQUENCE [LARGE SCALE GENOMIC DNA]</scope>
    <source>
        <strain evidence="12 13">cv. Gransden 2004</strain>
    </source>
</reference>
<keyword evidence="3 8" id="KW-0238">DNA-binding</keyword>
<dbReference type="InterPro" id="IPR001356">
    <property type="entry name" value="HD"/>
</dbReference>
<dbReference type="GO" id="GO:0043565">
    <property type="term" value="F:sequence-specific DNA binding"/>
    <property type="evidence" value="ECO:0000318"/>
    <property type="project" value="GO_Central"/>
</dbReference>
<gene>
    <name evidence="12" type="primary">LOC112294843</name>
</gene>
<dbReference type="CDD" id="cd00086">
    <property type="entry name" value="homeodomain"/>
    <property type="match status" value="1"/>
</dbReference>
<keyword evidence="5" id="KW-0804">Transcription</keyword>
<dbReference type="Gramene" id="Pp3c17_18130V3.4">
    <property type="protein sequence ID" value="Pp3c17_18130V3.4"/>
    <property type="gene ID" value="Pp3c17_18130"/>
</dbReference>
<dbReference type="GO" id="GO:0042802">
    <property type="term" value="F:identical protein binding"/>
    <property type="evidence" value="ECO:0007669"/>
    <property type="project" value="UniProtKB-ARBA"/>
</dbReference>
<proteinExistence type="inferred from homology"/>
<evidence type="ECO:0000256" key="10">
    <source>
        <dbReference type="SAM" id="MobiDB-lite"/>
    </source>
</evidence>
<feature type="DNA-binding region" description="Homeobox" evidence="8">
    <location>
        <begin position="89"/>
        <end position="148"/>
    </location>
</feature>
<organism evidence="12 13">
    <name type="scientific">Physcomitrium patens</name>
    <name type="common">Spreading-leaved earth moss</name>
    <name type="synonym">Physcomitrella patens</name>
    <dbReference type="NCBI Taxonomy" id="3218"/>
    <lineage>
        <taxon>Eukaryota</taxon>
        <taxon>Viridiplantae</taxon>
        <taxon>Streptophyta</taxon>
        <taxon>Embryophyta</taxon>
        <taxon>Bryophyta</taxon>
        <taxon>Bryophytina</taxon>
        <taxon>Bryopsida</taxon>
        <taxon>Funariidae</taxon>
        <taxon>Funariales</taxon>
        <taxon>Funariaceae</taxon>
        <taxon>Physcomitrium</taxon>
    </lineage>
</organism>
<dbReference type="PRINTS" id="PR00031">
    <property type="entry name" value="HTHREPRESSR"/>
</dbReference>
<accession>A0A7I4B9H7</accession>
<comment type="subcellular location">
    <subcellularLocation>
        <location evidence="1 8 9">Nucleus</location>
    </subcellularLocation>
</comment>
<protein>
    <recommendedName>
        <fullName evidence="11">Homeobox domain-containing protein</fullName>
    </recommendedName>
</protein>
<dbReference type="InterPro" id="IPR045224">
    <property type="entry name" value="HDZip_class_I_plant"/>
</dbReference>
<dbReference type="FunCoup" id="A0A7I4B9H7">
    <property type="interactions" value="16"/>
</dbReference>
<dbReference type="InterPro" id="IPR000047">
    <property type="entry name" value="HTH_motif"/>
</dbReference>
<evidence type="ECO:0000256" key="2">
    <source>
        <dbReference type="ARBA" id="ARBA00023015"/>
    </source>
</evidence>
<evidence type="ECO:0000256" key="5">
    <source>
        <dbReference type="ARBA" id="ARBA00023163"/>
    </source>
</evidence>
<sequence>MAMAATGLSSFGGQNVMLMRNDMGSSNSLVAMLNSCNPHVSFQVSRLGGGLEDAIAGCGQKRPFFPTFGNGPGEEPEDGDDGGDDGSQPVEKKRRLSFDQVRSLERSFEVENKLEPERKMQLAKELGLQPRQVAVWFQNRRARWKTKQLERDYEMLNSGYIKLKADFETALREKDVLKAEVQRLSGKTSPQGSQSSQSADSSQCESDSHCMPDTEESPKLGKKPYNLAITKDHHHTRSSPTMTVCSTPKLEVEKTSTSSGSNSSDLLDADSPHTSDSNPSDEEKLACCSQFPPPESLVGPLGVDDDVNASQQSFPVKLEEGCHAFQVDPNCGYFFAPAVEQSVLPWWDWPIMKAHKVGQH</sequence>
<feature type="compositionally biased region" description="Basic and acidic residues" evidence="10">
    <location>
        <begin position="206"/>
        <end position="219"/>
    </location>
</feature>
<dbReference type="Pfam" id="PF00046">
    <property type="entry name" value="Homeodomain"/>
    <property type="match status" value="1"/>
</dbReference>
<reference evidence="12" key="3">
    <citation type="submission" date="2020-12" db="UniProtKB">
        <authorList>
            <consortium name="EnsemblPlants"/>
        </authorList>
    </citation>
    <scope>IDENTIFICATION</scope>
</reference>
<dbReference type="FunFam" id="1.10.10.60:FF:000159">
    <property type="entry name" value="Homeobox-leucine zipper protein HAT5"/>
    <property type="match status" value="1"/>
</dbReference>
<evidence type="ECO:0000313" key="12">
    <source>
        <dbReference type="EnsemblPlants" id="Pp3c17_18130V3.4"/>
    </source>
</evidence>
<dbReference type="AlphaFoldDB" id="A0A7I4B9H7"/>
<dbReference type="GO" id="GO:0045893">
    <property type="term" value="P:positive regulation of DNA-templated transcription"/>
    <property type="evidence" value="ECO:0000318"/>
    <property type="project" value="GO_Central"/>
</dbReference>
<dbReference type="InParanoid" id="A0A7I4B9H7"/>
<dbReference type="GO" id="GO:0000981">
    <property type="term" value="F:DNA-binding transcription factor activity, RNA polymerase II-specific"/>
    <property type="evidence" value="ECO:0007669"/>
    <property type="project" value="InterPro"/>
</dbReference>
<keyword evidence="2" id="KW-0805">Transcription regulation</keyword>
<evidence type="ECO:0000256" key="6">
    <source>
        <dbReference type="ARBA" id="ARBA00023242"/>
    </source>
</evidence>
<dbReference type="EMBL" id="ABEU02000017">
    <property type="status" value="NOT_ANNOTATED_CDS"/>
    <property type="molecule type" value="Genomic_DNA"/>
</dbReference>
<feature type="region of interest" description="Disordered" evidence="10">
    <location>
        <begin position="62"/>
        <end position="95"/>
    </location>
</feature>
<dbReference type="Gene3D" id="1.10.10.60">
    <property type="entry name" value="Homeodomain-like"/>
    <property type="match status" value="1"/>
</dbReference>
<feature type="region of interest" description="Disordered" evidence="10">
    <location>
        <begin position="182"/>
        <end position="289"/>
    </location>
</feature>
<comment type="similarity">
    <text evidence="7">Belongs to the HD-ZIP homeobox family. Class I subfamily.</text>
</comment>
<evidence type="ECO:0000256" key="3">
    <source>
        <dbReference type="ARBA" id="ARBA00023125"/>
    </source>
</evidence>
<keyword evidence="13" id="KW-1185">Reference proteome</keyword>
<name>A0A7I4B9H7_PHYPA</name>
<feature type="compositionally biased region" description="Acidic residues" evidence="10">
    <location>
        <begin position="74"/>
        <end position="84"/>
    </location>
</feature>
<dbReference type="InterPro" id="IPR017970">
    <property type="entry name" value="Homeobox_CS"/>
</dbReference>
<dbReference type="SMART" id="SM00389">
    <property type="entry name" value="HOX"/>
    <property type="match status" value="1"/>
</dbReference>
<feature type="compositionally biased region" description="Low complexity" evidence="10">
    <location>
        <begin position="255"/>
        <end position="266"/>
    </location>
</feature>
<dbReference type="PANTHER" id="PTHR24326">
    <property type="entry name" value="HOMEOBOX-LEUCINE ZIPPER PROTEIN"/>
    <property type="match status" value="1"/>
</dbReference>
<evidence type="ECO:0000256" key="7">
    <source>
        <dbReference type="ARBA" id="ARBA00025748"/>
    </source>
</evidence>
<dbReference type="InterPro" id="IPR003106">
    <property type="entry name" value="Leu_zip_homeo"/>
</dbReference>
<feature type="domain" description="Homeobox" evidence="11">
    <location>
        <begin position="87"/>
        <end position="147"/>
    </location>
</feature>
<evidence type="ECO:0000259" key="11">
    <source>
        <dbReference type="PROSITE" id="PS50071"/>
    </source>
</evidence>